<dbReference type="EMBL" id="MT144745">
    <property type="protein sequence ID" value="QJH98650.1"/>
    <property type="molecule type" value="Genomic_DNA"/>
</dbReference>
<keyword evidence="1" id="KW-1133">Transmembrane helix</keyword>
<evidence type="ECO:0000256" key="1">
    <source>
        <dbReference type="SAM" id="Phobius"/>
    </source>
</evidence>
<evidence type="ECO:0000313" key="3">
    <source>
        <dbReference type="EMBL" id="QJH98650.1"/>
    </source>
</evidence>
<keyword evidence="1" id="KW-0472">Membrane</keyword>
<sequence>MSENNAKVSNRQMIELLKNDLGHIQRRVDRIEWWLGGLILAYVAGWIALVTSVVLGG</sequence>
<dbReference type="EMBL" id="MT144076">
    <property type="protein sequence ID" value="QJA48229.1"/>
    <property type="molecule type" value="Genomic_DNA"/>
</dbReference>
<protein>
    <submittedName>
        <fullName evidence="2">Uncharacterized protein</fullName>
    </submittedName>
</protein>
<gene>
    <name evidence="2" type="ORF">TM448A00880_0006</name>
    <name evidence="3" type="ORF">TM448B01360_0006</name>
</gene>
<dbReference type="AlphaFoldDB" id="A0A6H1ZL90"/>
<accession>A0A6H1ZL90</accession>
<proteinExistence type="predicted"/>
<organism evidence="2">
    <name type="scientific">viral metagenome</name>
    <dbReference type="NCBI Taxonomy" id="1070528"/>
    <lineage>
        <taxon>unclassified sequences</taxon>
        <taxon>metagenomes</taxon>
        <taxon>organismal metagenomes</taxon>
    </lineage>
</organism>
<name>A0A6H1ZL90_9ZZZZ</name>
<evidence type="ECO:0000313" key="2">
    <source>
        <dbReference type="EMBL" id="QJA48229.1"/>
    </source>
</evidence>
<reference evidence="2" key="1">
    <citation type="submission" date="2020-03" db="EMBL/GenBank/DDBJ databases">
        <title>The deep terrestrial virosphere.</title>
        <authorList>
            <person name="Holmfeldt K."/>
            <person name="Nilsson E."/>
            <person name="Simone D."/>
            <person name="Lopez-Fernandez M."/>
            <person name="Wu X."/>
            <person name="de Brujin I."/>
            <person name="Lundin D."/>
            <person name="Andersson A."/>
            <person name="Bertilsson S."/>
            <person name="Dopson M."/>
        </authorList>
    </citation>
    <scope>NUCLEOTIDE SEQUENCE</scope>
    <source>
        <strain evidence="2">TM448A00880</strain>
        <strain evidence="3">TM448B01360</strain>
    </source>
</reference>
<keyword evidence="1" id="KW-0812">Transmembrane</keyword>
<feature type="transmembrane region" description="Helical" evidence="1">
    <location>
        <begin position="33"/>
        <end position="55"/>
    </location>
</feature>